<dbReference type="Proteomes" id="UP000249557">
    <property type="component" value="Unassembled WGS sequence"/>
</dbReference>
<feature type="transmembrane region" description="Helical" evidence="12">
    <location>
        <begin position="126"/>
        <end position="144"/>
    </location>
</feature>
<dbReference type="AlphaFoldDB" id="A0A2W5BQ86"/>
<evidence type="ECO:0000313" key="14">
    <source>
        <dbReference type="Proteomes" id="UP000249557"/>
    </source>
</evidence>
<evidence type="ECO:0000256" key="5">
    <source>
        <dbReference type="ARBA" id="ARBA00022989"/>
    </source>
</evidence>
<evidence type="ECO:0000256" key="1">
    <source>
        <dbReference type="ARBA" id="ARBA00001970"/>
    </source>
</evidence>
<feature type="transmembrane region" description="Helical" evidence="12">
    <location>
        <begin position="252"/>
        <end position="270"/>
    </location>
</feature>
<reference evidence="13 14" key="1">
    <citation type="submission" date="2017-08" db="EMBL/GenBank/DDBJ databases">
        <title>Infants hospitalized years apart are colonized by the same room-sourced microbial strains.</title>
        <authorList>
            <person name="Brooks B."/>
            <person name="Olm M.R."/>
            <person name="Firek B.A."/>
            <person name="Baker R."/>
            <person name="Thomas B.C."/>
            <person name="Morowitz M.J."/>
            <person name="Banfield J.F."/>
        </authorList>
    </citation>
    <scope>NUCLEOTIDE SEQUENCE [LARGE SCALE GENOMIC DNA]</scope>
    <source>
        <strain evidence="13">S2_018_000_R2_104</strain>
    </source>
</reference>
<dbReference type="HAMAP" id="MF_01665">
    <property type="entry name" value="HemeA_synth_type2"/>
    <property type="match status" value="1"/>
</dbReference>
<comment type="subcellular location">
    <subcellularLocation>
        <location evidence="2">Membrane</location>
        <topology evidence="2">Multi-pass membrane protein</topology>
    </subcellularLocation>
</comment>
<dbReference type="Pfam" id="PF02628">
    <property type="entry name" value="COX15-CtaA"/>
    <property type="match status" value="1"/>
</dbReference>
<gene>
    <name evidence="13" type="ORF">DI626_07590</name>
</gene>
<evidence type="ECO:0000256" key="12">
    <source>
        <dbReference type="SAM" id="Phobius"/>
    </source>
</evidence>
<comment type="cofactor">
    <cofactor evidence="1">
        <name>heme b</name>
        <dbReference type="ChEBI" id="CHEBI:60344"/>
    </cofactor>
</comment>
<evidence type="ECO:0000256" key="11">
    <source>
        <dbReference type="ARBA" id="ARBA00048044"/>
    </source>
</evidence>
<keyword evidence="7" id="KW-0408">Iron</keyword>
<evidence type="ECO:0000256" key="2">
    <source>
        <dbReference type="ARBA" id="ARBA00004141"/>
    </source>
</evidence>
<keyword evidence="3 12" id="KW-0812">Transmembrane</keyword>
<evidence type="ECO:0000256" key="3">
    <source>
        <dbReference type="ARBA" id="ARBA00022692"/>
    </source>
</evidence>
<evidence type="ECO:0000256" key="6">
    <source>
        <dbReference type="ARBA" id="ARBA00023002"/>
    </source>
</evidence>
<keyword evidence="6" id="KW-0560">Oxidoreductase</keyword>
<sequence>MDLSTMPHKNIRNWLFFTAAMVFAMAVIGAITRLTESGLSMVEWKPLIGAIPPLSDAEWERVFGLYKQTPEFIQKNSWMGMADFKEIFFWEWFHRLWGRLIGLAFALPLLWFWVKGQIPHGYKPKLLGILALGGAQGVMGWYMVASGLVDRPDVSHFRLAAHLLLAMLIFCVTLWVAFDFRAHKNAGGTFCQKRHGWIAFALLAITITWGAFTAGLDGGMLYNTWPKMDAHWIPPEVTGLSAVLHDPGAVQFFHRWIAIAALAAVLTFAMRMKNPHLMGMIFIQVGLGIATVMSQVSIPLAALHQAGAMVLLYLMVKQLHALHSAPKACATESPRA</sequence>
<evidence type="ECO:0000256" key="10">
    <source>
        <dbReference type="ARBA" id="ARBA00044501"/>
    </source>
</evidence>
<comment type="caution">
    <text evidence="13">The sequence shown here is derived from an EMBL/GenBank/DDBJ whole genome shotgun (WGS) entry which is preliminary data.</text>
</comment>
<keyword evidence="5 12" id="KW-1133">Transmembrane helix</keyword>
<name>A0A2W5BQ86_9BACT</name>
<evidence type="ECO:0000256" key="4">
    <source>
        <dbReference type="ARBA" id="ARBA00022723"/>
    </source>
</evidence>
<dbReference type="GO" id="GO:0006784">
    <property type="term" value="P:heme A biosynthetic process"/>
    <property type="evidence" value="ECO:0007669"/>
    <property type="project" value="UniProtKB-UniPathway"/>
</dbReference>
<dbReference type="InterPro" id="IPR003780">
    <property type="entry name" value="COX15/CtaA_fam"/>
</dbReference>
<comment type="catalytic activity">
    <reaction evidence="11">
        <text>Fe(II)-heme o + 2 A + H2O = Fe(II)-heme a + 2 AH2</text>
        <dbReference type="Rhea" id="RHEA:63388"/>
        <dbReference type="ChEBI" id="CHEBI:13193"/>
        <dbReference type="ChEBI" id="CHEBI:15377"/>
        <dbReference type="ChEBI" id="CHEBI:17499"/>
        <dbReference type="ChEBI" id="CHEBI:60530"/>
        <dbReference type="ChEBI" id="CHEBI:61715"/>
        <dbReference type="EC" id="1.17.99.9"/>
    </reaction>
    <physiologicalReaction direction="left-to-right" evidence="11">
        <dbReference type="Rhea" id="RHEA:63389"/>
    </physiologicalReaction>
</comment>
<accession>A0A2W5BQ86</accession>
<dbReference type="GO" id="GO:0046872">
    <property type="term" value="F:metal ion binding"/>
    <property type="evidence" value="ECO:0007669"/>
    <property type="project" value="UniProtKB-KW"/>
</dbReference>
<comment type="pathway">
    <text evidence="10">Porphyrin-containing compound metabolism; heme A biosynthesis; heme A from heme O: step 1/1.</text>
</comment>
<dbReference type="PANTHER" id="PTHR23289">
    <property type="entry name" value="CYTOCHROME C OXIDASE ASSEMBLY PROTEIN COX15"/>
    <property type="match status" value="1"/>
</dbReference>
<feature type="transmembrane region" description="Helical" evidence="12">
    <location>
        <begin position="197"/>
        <end position="216"/>
    </location>
</feature>
<keyword evidence="9 12" id="KW-0472">Membrane</keyword>
<dbReference type="InterPro" id="IPR023754">
    <property type="entry name" value="HemeA_Synthase_type2"/>
</dbReference>
<keyword evidence="8" id="KW-0350">Heme biosynthesis</keyword>
<evidence type="ECO:0000313" key="13">
    <source>
        <dbReference type="EMBL" id="PZO85375.1"/>
    </source>
</evidence>
<dbReference type="GO" id="GO:0016653">
    <property type="term" value="F:oxidoreductase activity, acting on NAD(P)H, heme protein as acceptor"/>
    <property type="evidence" value="ECO:0007669"/>
    <property type="project" value="TreeGrafter"/>
</dbReference>
<proteinExistence type="inferred from homology"/>
<evidence type="ECO:0000256" key="9">
    <source>
        <dbReference type="ARBA" id="ARBA00023136"/>
    </source>
</evidence>
<dbReference type="UniPathway" id="UPA00269">
    <property type="reaction ID" value="UER00713"/>
</dbReference>
<organism evidence="13 14">
    <name type="scientific">Micavibrio aeruginosavorus</name>
    <dbReference type="NCBI Taxonomy" id="349221"/>
    <lineage>
        <taxon>Bacteria</taxon>
        <taxon>Pseudomonadati</taxon>
        <taxon>Bdellovibrionota</taxon>
        <taxon>Bdellovibrionia</taxon>
        <taxon>Bdellovibrionales</taxon>
        <taxon>Pseudobdellovibrionaceae</taxon>
        <taxon>Micavibrio</taxon>
    </lineage>
</organism>
<dbReference type="PANTHER" id="PTHR23289:SF2">
    <property type="entry name" value="CYTOCHROME C OXIDASE ASSEMBLY PROTEIN COX15 HOMOLOG"/>
    <property type="match status" value="1"/>
</dbReference>
<feature type="transmembrane region" description="Helical" evidence="12">
    <location>
        <begin position="156"/>
        <end position="177"/>
    </location>
</feature>
<evidence type="ECO:0000256" key="7">
    <source>
        <dbReference type="ARBA" id="ARBA00023004"/>
    </source>
</evidence>
<protein>
    <submittedName>
        <fullName evidence="13">Heme A synthase</fullName>
    </submittedName>
</protein>
<feature type="transmembrane region" description="Helical" evidence="12">
    <location>
        <begin position="277"/>
        <end position="294"/>
    </location>
</feature>
<feature type="transmembrane region" description="Helical" evidence="12">
    <location>
        <begin position="12"/>
        <end position="31"/>
    </location>
</feature>
<evidence type="ECO:0000256" key="8">
    <source>
        <dbReference type="ARBA" id="ARBA00023133"/>
    </source>
</evidence>
<dbReference type="GO" id="GO:0120547">
    <property type="term" value="F:heme A synthase activity"/>
    <property type="evidence" value="ECO:0007669"/>
    <property type="project" value="UniProtKB-EC"/>
</dbReference>
<dbReference type="GO" id="GO:0016020">
    <property type="term" value="C:membrane"/>
    <property type="evidence" value="ECO:0007669"/>
    <property type="project" value="UniProtKB-SubCell"/>
</dbReference>
<dbReference type="EMBL" id="QFNK01000151">
    <property type="protein sequence ID" value="PZO85375.1"/>
    <property type="molecule type" value="Genomic_DNA"/>
</dbReference>
<keyword evidence="4" id="KW-0479">Metal-binding</keyword>
<feature type="transmembrane region" description="Helical" evidence="12">
    <location>
        <begin position="96"/>
        <end position="114"/>
    </location>
</feature>